<reference evidence="6 7" key="1">
    <citation type="submission" date="2019-01" db="EMBL/GenBank/DDBJ databases">
        <authorList>
            <person name="Li J."/>
        </authorList>
    </citation>
    <scope>NUCLEOTIDE SEQUENCE [LARGE SCALE GENOMIC DNA]</scope>
    <source>
        <strain evidence="6 7">CCUG 35506</strain>
    </source>
</reference>
<dbReference type="PROSITE" id="PS01124">
    <property type="entry name" value="HTH_ARAC_FAMILY_2"/>
    <property type="match status" value="1"/>
</dbReference>
<keyword evidence="1" id="KW-0805">Transcription regulation</keyword>
<dbReference type="InterPro" id="IPR018060">
    <property type="entry name" value="HTH_AraC"/>
</dbReference>
<dbReference type="Proteomes" id="UP000292935">
    <property type="component" value="Unassembled WGS sequence"/>
</dbReference>
<organism evidence="6 7">
    <name type="scientific">Agromyces fucosus</name>
    <dbReference type="NCBI Taxonomy" id="41985"/>
    <lineage>
        <taxon>Bacteria</taxon>
        <taxon>Bacillati</taxon>
        <taxon>Actinomycetota</taxon>
        <taxon>Actinomycetes</taxon>
        <taxon>Micrococcales</taxon>
        <taxon>Microbacteriaceae</taxon>
        <taxon>Agromyces</taxon>
    </lineage>
</organism>
<evidence type="ECO:0000313" key="6">
    <source>
        <dbReference type="EMBL" id="RXZ50583.1"/>
    </source>
</evidence>
<dbReference type="InterPro" id="IPR020449">
    <property type="entry name" value="Tscrpt_reg_AraC-type_HTH"/>
</dbReference>
<dbReference type="PRINTS" id="PR00032">
    <property type="entry name" value="HTHARAC"/>
</dbReference>
<dbReference type="SUPFAM" id="SSF46689">
    <property type="entry name" value="Homeodomain-like"/>
    <property type="match status" value="2"/>
</dbReference>
<name>A0A4V1QT42_9MICO</name>
<accession>A0A4V1QT42</accession>
<dbReference type="SMART" id="SM00342">
    <property type="entry name" value="HTH_ARAC"/>
    <property type="match status" value="1"/>
</dbReference>
<evidence type="ECO:0000256" key="1">
    <source>
        <dbReference type="ARBA" id="ARBA00023015"/>
    </source>
</evidence>
<dbReference type="EMBL" id="SDPO01000001">
    <property type="protein sequence ID" value="RXZ50583.1"/>
    <property type="molecule type" value="Genomic_DNA"/>
</dbReference>
<dbReference type="GO" id="GO:0003700">
    <property type="term" value="F:DNA-binding transcription factor activity"/>
    <property type="evidence" value="ECO:0007669"/>
    <property type="project" value="InterPro"/>
</dbReference>
<evidence type="ECO:0000256" key="4">
    <source>
        <dbReference type="SAM" id="MobiDB-lite"/>
    </source>
</evidence>
<dbReference type="Gene3D" id="1.10.10.60">
    <property type="entry name" value="Homeodomain-like"/>
    <property type="match status" value="2"/>
</dbReference>
<proteinExistence type="predicted"/>
<evidence type="ECO:0000256" key="2">
    <source>
        <dbReference type="ARBA" id="ARBA00023125"/>
    </source>
</evidence>
<dbReference type="InterPro" id="IPR009057">
    <property type="entry name" value="Homeodomain-like_sf"/>
</dbReference>
<feature type="region of interest" description="Disordered" evidence="4">
    <location>
        <begin position="1"/>
        <end position="21"/>
    </location>
</feature>
<evidence type="ECO:0000313" key="7">
    <source>
        <dbReference type="Proteomes" id="UP000292935"/>
    </source>
</evidence>
<dbReference type="PANTHER" id="PTHR43280">
    <property type="entry name" value="ARAC-FAMILY TRANSCRIPTIONAL REGULATOR"/>
    <property type="match status" value="1"/>
</dbReference>
<dbReference type="OrthoDB" id="3186094at2"/>
<dbReference type="PANTHER" id="PTHR43280:SF28">
    <property type="entry name" value="HTH-TYPE TRANSCRIPTIONAL ACTIVATOR RHAS"/>
    <property type="match status" value="1"/>
</dbReference>
<comment type="caution">
    <text evidence="6">The sequence shown here is derived from an EMBL/GenBank/DDBJ whole genome shotgun (WGS) entry which is preliminary data.</text>
</comment>
<dbReference type="AlphaFoldDB" id="A0A4V1QT42"/>
<protein>
    <submittedName>
        <fullName evidence="6">AraC family transcriptional regulator</fullName>
    </submittedName>
</protein>
<evidence type="ECO:0000259" key="5">
    <source>
        <dbReference type="PROSITE" id="PS01124"/>
    </source>
</evidence>
<keyword evidence="2" id="KW-0238">DNA-binding</keyword>
<keyword evidence="7" id="KW-1185">Reference proteome</keyword>
<sequence length="454" mass="49499">MGISFGEMAPARAGGTTTVRIPPRGEIESITHVQHRFGAGCTARRRVQHMTTTSETEAERSLEAISGVLAEVLSCPVVVTTDIAATLEAFEAAHCLDPGIQPAFTATTLRGFVRDMAPQIVHEILEPLGMAMVMVRWDDRLLLIGPYTHEPMHPGVAEEAMSRLGIPSAHLPVYKLYRTRYAIVDAEHAHRAAAALLHAAGSEDLLGGLHQVEAEGGTIAPGHGEAPQSASFTVIEERYRLERDFMDAVAVGDAEQALAALQRLAGMPQTISYLNTPFLGTTILRIMARVAAQRGGLPPATIDAISQEYAQRLHRIGHSVDARRTVGFTAQMVTDFCRHVRRHRQRSYSQLVRQVTDEIDLHLSHHVSTTDLAERLGVSASTLARRFKTETGLTVAAYTAHARAERAARLLATTSQSVREIALFVGYDDPNYFVKVFRAAHGMTPSAYRGAHAE</sequence>
<evidence type="ECO:0000256" key="3">
    <source>
        <dbReference type="ARBA" id="ARBA00023163"/>
    </source>
</evidence>
<feature type="domain" description="HTH araC/xylS-type" evidence="5">
    <location>
        <begin position="353"/>
        <end position="451"/>
    </location>
</feature>
<dbReference type="Pfam" id="PF12833">
    <property type="entry name" value="HTH_18"/>
    <property type="match status" value="1"/>
</dbReference>
<gene>
    <name evidence="6" type="ORF">ESP57_01880</name>
</gene>
<keyword evidence="3" id="KW-0804">Transcription</keyword>
<dbReference type="GO" id="GO:0043565">
    <property type="term" value="F:sequence-specific DNA binding"/>
    <property type="evidence" value="ECO:0007669"/>
    <property type="project" value="InterPro"/>
</dbReference>